<protein>
    <recommendedName>
        <fullName evidence="5 15">CDP-diacylglycerol--glycerol-3-phosphate 3-phosphatidyltransferase</fullName>
        <ecNumber evidence="4 15">2.7.8.5</ecNumber>
    </recommendedName>
</protein>
<evidence type="ECO:0000256" key="12">
    <source>
        <dbReference type="ARBA" id="ARBA00023209"/>
    </source>
</evidence>
<dbReference type="EMBL" id="JQED01000056">
    <property type="protein sequence ID" value="KGJ86647.1"/>
    <property type="molecule type" value="Genomic_DNA"/>
</dbReference>
<dbReference type="InterPro" id="IPR050324">
    <property type="entry name" value="CDP-alcohol_PTase-I"/>
</dbReference>
<evidence type="ECO:0000256" key="7">
    <source>
        <dbReference type="ARBA" id="ARBA00022679"/>
    </source>
</evidence>
<evidence type="ECO:0000256" key="15">
    <source>
        <dbReference type="NCBIfam" id="TIGR00560"/>
    </source>
</evidence>
<dbReference type="NCBIfam" id="TIGR00560">
    <property type="entry name" value="pgsA"/>
    <property type="match status" value="1"/>
</dbReference>
<keyword evidence="6" id="KW-0444">Lipid biosynthesis</keyword>
<dbReference type="GO" id="GO:0005886">
    <property type="term" value="C:plasma membrane"/>
    <property type="evidence" value="ECO:0007669"/>
    <property type="project" value="TreeGrafter"/>
</dbReference>
<feature type="transmembrane region" description="Helical" evidence="17">
    <location>
        <begin position="88"/>
        <end position="107"/>
    </location>
</feature>
<evidence type="ECO:0000256" key="6">
    <source>
        <dbReference type="ARBA" id="ARBA00022516"/>
    </source>
</evidence>
<dbReference type="Pfam" id="PF01066">
    <property type="entry name" value="CDP-OH_P_transf"/>
    <property type="match status" value="1"/>
</dbReference>
<comment type="caution">
    <text evidence="18">The sequence shown here is derived from an EMBL/GenBank/DDBJ whole genome shotgun (WGS) entry which is preliminary data.</text>
</comment>
<evidence type="ECO:0000256" key="16">
    <source>
        <dbReference type="RuleBase" id="RU003750"/>
    </source>
</evidence>
<comment type="pathway">
    <text evidence="2">Phospholipid metabolism; phosphatidylglycerol biosynthesis; phosphatidylglycerol from CDP-diacylglycerol: step 1/2.</text>
</comment>
<evidence type="ECO:0000313" key="18">
    <source>
        <dbReference type="EMBL" id="KGJ86647.1"/>
    </source>
</evidence>
<sequence>MWTIPNQITLFRIILIPIFLIIFYLPLSWSNFGAFAVFWLAAISDILDGYLARKLNQSSAFGAFIDPVADKLMVVVALVMIAQDYSSWLVSIAAIIMIAREVFISALREFMSSIGKRDIIAVSNMGKYKTAAQMLGIMGLIWQPSYDIPLIWFYLPHEVINYLSYAFYSIATVLTITTWISYFKAAWPELKGQ</sequence>
<keyword evidence="13" id="KW-1208">Phospholipid metabolism</keyword>
<evidence type="ECO:0000313" key="19">
    <source>
        <dbReference type="Proteomes" id="UP000029843"/>
    </source>
</evidence>
<reference evidence="18 19" key="1">
    <citation type="submission" date="2014-08" db="EMBL/GenBank/DDBJ databases">
        <title>Genomic and Phenotypic Diversity of Colwellia psychrerythraea strains from Disparate Marine Basins.</title>
        <authorList>
            <person name="Techtmann S.M."/>
            <person name="Stelling S.C."/>
            <person name="Utturkar S.M."/>
            <person name="Alshibli N."/>
            <person name="Harris A."/>
            <person name="Brown S.D."/>
            <person name="Hazen T.C."/>
        </authorList>
    </citation>
    <scope>NUCLEOTIDE SEQUENCE [LARGE SCALE GENOMIC DNA]</scope>
    <source>
        <strain evidence="18 19">ND2E</strain>
    </source>
</reference>
<keyword evidence="8 17" id="KW-0812">Transmembrane</keyword>
<dbReference type="InterPro" id="IPR043130">
    <property type="entry name" value="CDP-OH_PTrfase_TM_dom"/>
</dbReference>
<dbReference type="GO" id="GO:0046474">
    <property type="term" value="P:glycerophospholipid biosynthetic process"/>
    <property type="evidence" value="ECO:0007669"/>
    <property type="project" value="TreeGrafter"/>
</dbReference>
<dbReference type="PANTHER" id="PTHR14269">
    <property type="entry name" value="CDP-DIACYLGLYCEROL--GLYCEROL-3-PHOSPHATE 3-PHOSPHATIDYLTRANSFERASE-RELATED"/>
    <property type="match status" value="1"/>
</dbReference>
<dbReference type="OrthoDB" id="9796672at2"/>
<keyword evidence="10" id="KW-0443">Lipid metabolism</keyword>
<dbReference type="AlphaFoldDB" id="A0A099K9D0"/>
<evidence type="ECO:0000256" key="1">
    <source>
        <dbReference type="ARBA" id="ARBA00004141"/>
    </source>
</evidence>
<dbReference type="InterPro" id="IPR000462">
    <property type="entry name" value="CDP-OH_P_trans"/>
</dbReference>
<dbReference type="Proteomes" id="UP000029843">
    <property type="component" value="Unassembled WGS sequence"/>
</dbReference>
<evidence type="ECO:0000256" key="11">
    <source>
        <dbReference type="ARBA" id="ARBA00023136"/>
    </source>
</evidence>
<evidence type="ECO:0000256" key="8">
    <source>
        <dbReference type="ARBA" id="ARBA00022692"/>
    </source>
</evidence>
<dbReference type="PATRIC" id="fig|28229.4.peg.4314"/>
<feature type="transmembrane region" description="Helical" evidence="17">
    <location>
        <begin position="9"/>
        <end position="26"/>
    </location>
</feature>
<evidence type="ECO:0000256" key="10">
    <source>
        <dbReference type="ARBA" id="ARBA00023098"/>
    </source>
</evidence>
<keyword evidence="7 16" id="KW-0808">Transferase</keyword>
<evidence type="ECO:0000256" key="17">
    <source>
        <dbReference type="SAM" id="Phobius"/>
    </source>
</evidence>
<comment type="similarity">
    <text evidence="3 16">Belongs to the CDP-alcohol phosphatidyltransferase class-I family.</text>
</comment>
<dbReference type="PROSITE" id="PS00379">
    <property type="entry name" value="CDP_ALCOHOL_P_TRANSF"/>
    <property type="match status" value="1"/>
</dbReference>
<dbReference type="InterPro" id="IPR048254">
    <property type="entry name" value="CDP_ALCOHOL_P_TRANSF_CS"/>
</dbReference>
<evidence type="ECO:0000256" key="9">
    <source>
        <dbReference type="ARBA" id="ARBA00022989"/>
    </source>
</evidence>
<evidence type="ECO:0000256" key="3">
    <source>
        <dbReference type="ARBA" id="ARBA00010441"/>
    </source>
</evidence>
<feature type="transmembrane region" description="Helical" evidence="17">
    <location>
        <begin position="165"/>
        <end position="183"/>
    </location>
</feature>
<keyword evidence="11 17" id="KW-0472">Membrane</keyword>
<dbReference type="EC" id="2.7.8.5" evidence="4 15"/>
<dbReference type="Gene3D" id="1.20.120.1760">
    <property type="match status" value="1"/>
</dbReference>
<keyword evidence="9 17" id="KW-1133">Transmembrane helix</keyword>
<name>A0A099K9D0_COLPS</name>
<comment type="subcellular location">
    <subcellularLocation>
        <location evidence="1">Membrane</location>
        <topology evidence="1">Multi-pass membrane protein</topology>
    </subcellularLocation>
</comment>
<evidence type="ECO:0000256" key="5">
    <source>
        <dbReference type="ARBA" id="ARBA00014944"/>
    </source>
</evidence>
<dbReference type="GO" id="GO:0008444">
    <property type="term" value="F:CDP-diacylglycerol-glycerol-3-phosphate 3-phosphatidyltransferase activity"/>
    <property type="evidence" value="ECO:0007669"/>
    <property type="project" value="UniProtKB-UniRule"/>
</dbReference>
<dbReference type="RefSeq" id="WP_033095870.1">
    <property type="nucleotide sequence ID" value="NZ_JQED01000056.1"/>
</dbReference>
<evidence type="ECO:0000256" key="4">
    <source>
        <dbReference type="ARBA" id="ARBA00013170"/>
    </source>
</evidence>
<feature type="transmembrane region" description="Helical" evidence="17">
    <location>
        <begin position="128"/>
        <end position="145"/>
    </location>
</feature>
<dbReference type="PANTHER" id="PTHR14269:SF62">
    <property type="entry name" value="CDP-DIACYLGLYCEROL--GLYCEROL-3-PHOSPHATE 3-PHOSPHATIDYLTRANSFERASE 1, CHLOROPLASTIC"/>
    <property type="match status" value="1"/>
</dbReference>
<accession>A0A099K9D0</accession>
<dbReference type="InterPro" id="IPR004570">
    <property type="entry name" value="Phosphatidylglycerol_P_synth"/>
</dbReference>
<organism evidence="18 19">
    <name type="scientific">Colwellia psychrerythraea</name>
    <name type="common">Vibrio psychroerythus</name>
    <dbReference type="NCBI Taxonomy" id="28229"/>
    <lineage>
        <taxon>Bacteria</taxon>
        <taxon>Pseudomonadati</taxon>
        <taxon>Pseudomonadota</taxon>
        <taxon>Gammaproteobacteria</taxon>
        <taxon>Alteromonadales</taxon>
        <taxon>Colwelliaceae</taxon>
        <taxon>Colwellia</taxon>
    </lineage>
</organism>
<evidence type="ECO:0000256" key="2">
    <source>
        <dbReference type="ARBA" id="ARBA00005042"/>
    </source>
</evidence>
<comment type="catalytic activity">
    <reaction evidence="14">
        <text>a CDP-1,2-diacyl-sn-glycerol + sn-glycerol 3-phosphate = a 1,2-diacyl-sn-glycero-3-phospho-(1'-sn-glycero-3'-phosphate) + CMP + H(+)</text>
        <dbReference type="Rhea" id="RHEA:12593"/>
        <dbReference type="ChEBI" id="CHEBI:15378"/>
        <dbReference type="ChEBI" id="CHEBI:57597"/>
        <dbReference type="ChEBI" id="CHEBI:58332"/>
        <dbReference type="ChEBI" id="CHEBI:60110"/>
        <dbReference type="ChEBI" id="CHEBI:60377"/>
        <dbReference type="EC" id="2.7.8.5"/>
    </reaction>
</comment>
<evidence type="ECO:0000256" key="14">
    <source>
        <dbReference type="ARBA" id="ARBA00048586"/>
    </source>
</evidence>
<dbReference type="PIRSF" id="PIRSF000847">
    <property type="entry name" value="Phos_ph_gly_syn"/>
    <property type="match status" value="1"/>
</dbReference>
<evidence type="ECO:0000256" key="13">
    <source>
        <dbReference type="ARBA" id="ARBA00023264"/>
    </source>
</evidence>
<proteinExistence type="inferred from homology"/>
<keyword evidence="12" id="KW-0594">Phospholipid biosynthesis</keyword>
<gene>
    <name evidence="18" type="ORF">ND2E_0819</name>
</gene>